<evidence type="ECO:0000313" key="2">
    <source>
        <dbReference type="EMBL" id="BCR82632.1"/>
    </source>
</evidence>
<dbReference type="EMBL" id="AP024416">
    <property type="protein sequence ID" value="BCR82632.1"/>
    <property type="molecule type" value="Genomic_DNA"/>
</dbReference>
<dbReference type="RefSeq" id="XP_043131154.1">
    <property type="nucleotide sequence ID" value="XM_043278186.1"/>
</dbReference>
<sequence>MTNLTTFSLSIALFGQYEPRKDTIGLILSALPESCVNLELDLDRFKYNGTGTGSEHVCEGIAGCLPRLHHLRLSMGTLCPALLLPNFARDGSIKDEAHFHAPIYQSLKTCIISCHLSGDALTCNEDRSQHPNQSNGLRARLPLVKSLRELVVRGSFPQIERLWLLDGQNYNALDSRESPAWNRRDTVRNKTWVIPWINLHAKNMPFPLITRTPEGQESITTNHGALAALAEAQTWKETVMGSRLPAAILDGPERCKHVVKGAPTISLAQYREISPKGSCSWWGHEKLTGIQLIWATERDGLVDRSPIHELTPPGWMREPDFEGNPGQLIRDNSTA</sequence>
<keyword evidence="3" id="KW-1185">Reference proteome</keyword>
<evidence type="ECO:0000256" key="1">
    <source>
        <dbReference type="SAM" id="MobiDB-lite"/>
    </source>
</evidence>
<dbReference type="AlphaFoldDB" id="A0A7R7VD63"/>
<proteinExistence type="predicted"/>
<gene>
    <name evidence="2" type="ORF">ACHE_10034A</name>
</gene>
<accession>A0A7R7VD63</accession>
<name>A0A7R7VD63_ASPCH</name>
<organism evidence="2 3">
    <name type="scientific">Aspergillus chevalieri</name>
    <name type="common">Eurotium chevalieri</name>
    <dbReference type="NCBI Taxonomy" id="182096"/>
    <lineage>
        <taxon>Eukaryota</taxon>
        <taxon>Fungi</taxon>
        <taxon>Dikarya</taxon>
        <taxon>Ascomycota</taxon>
        <taxon>Pezizomycotina</taxon>
        <taxon>Eurotiomycetes</taxon>
        <taxon>Eurotiomycetidae</taxon>
        <taxon>Eurotiales</taxon>
        <taxon>Aspergillaceae</taxon>
        <taxon>Aspergillus</taxon>
        <taxon>Aspergillus subgen. Aspergillus</taxon>
    </lineage>
</organism>
<feature type="region of interest" description="Disordered" evidence="1">
    <location>
        <begin position="310"/>
        <end position="335"/>
    </location>
</feature>
<dbReference type="Proteomes" id="UP000637239">
    <property type="component" value="Chromosome 1"/>
</dbReference>
<reference evidence="2" key="2">
    <citation type="submission" date="2021-02" db="EMBL/GenBank/DDBJ databases">
        <title>Aspergillus chevalieri M1 genome sequence.</title>
        <authorList>
            <person name="Kadooka C."/>
            <person name="Mori K."/>
            <person name="Futagami T."/>
        </authorList>
    </citation>
    <scope>NUCLEOTIDE SEQUENCE</scope>
    <source>
        <strain evidence="2">M1</strain>
    </source>
</reference>
<dbReference type="KEGG" id="ache:ACHE_10034A"/>
<evidence type="ECO:0000313" key="3">
    <source>
        <dbReference type="Proteomes" id="UP000637239"/>
    </source>
</evidence>
<reference evidence="2" key="1">
    <citation type="submission" date="2021-01" db="EMBL/GenBank/DDBJ databases">
        <authorList>
            <consortium name="Aspergillus chevalieri M1 genome sequencing consortium"/>
            <person name="Kazuki M."/>
            <person name="Futagami T."/>
        </authorList>
    </citation>
    <scope>NUCLEOTIDE SEQUENCE</scope>
    <source>
        <strain evidence="2">M1</strain>
    </source>
</reference>
<dbReference type="GeneID" id="66976991"/>
<protein>
    <submittedName>
        <fullName evidence="2">Uncharacterized protein</fullName>
    </submittedName>
</protein>